<dbReference type="AlphaFoldDB" id="A0A7W3P4P6"/>
<comment type="caution">
    <text evidence="2">The sequence shown here is derived from an EMBL/GenBank/DDBJ whole genome shotgun (WGS) entry which is preliminary data.</text>
</comment>
<organism evidence="2 3">
    <name type="scientific">Microlunatus kandeliicorticis</name>
    <dbReference type="NCBI Taxonomy" id="1759536"/>
    <lineage>
        <taxon>Bacteria</taxon>
        <taxon>Bacillati</taxon>
        <taxon>Actinomycetota</taxon>
        <taxon>Actinomycetes</taxon>
        <taxon>Propionibacteriales</taxon>
        <taxon>Propionibacteriaceae</taxon>
        <taxon>Microlunatus</taxon>
    </lineage>
</organism>
<dbReference type="Proteomes" id="UP000523079">
    <property type="component" value="Unassembled WGS sequence"/>
</dbReference>
<proteinExistence type="predicted"/>
<reference evidence="2 3" key="1">
    <citation type="submission" date="2020-07" db="EMBL/GenBank/DDBJ databases">
        <title>Sequencing the genomes of 1000 actinobacteria strains.</title>
        <authorList>
            <person name="Klenk H.-P."/>
        </authorList>
    </citation>
    <scope>NUCLEOTIDE SEQUENCE [LARGE SCALE GENOMIC DNA]</scope>
    <source>
        <strain evidence="2 3">DSM 100723</strain>
    </source>
</reference>
<dbReference type="EMBL" id="JACGWT010000001">
    <property type="protein sequence ID" value="MBA8793138.1"/>
    <property type="molecule type" value="Genomic_DNA"/>
</dbReference>
<dbReference type="RefSeq" id="WP_182558681.1">
    <property type="nucleotide sequence ID" value="NZ_JACGWT010000001.1"/>
</dbReference>
<evidence type="ECO:0000313" key="3">
    <source>
        <dbReference type="Proteomes" id="UP000523079"/>
    </source>
</evidence>
<feature type="transmembrane region" description="Helical" evidence="1">
    <location>
        <begin position="79"/>
        <end position="100"/>
    </location>
</feature>
<name>A0A7W3P4P6_9ACTN</name>
<evidence type="ECO:0000256" key="1">
    <source>
        <dbReference type="SAM" id="Phobius"/>
    </source>
</evidence>
<gene>
    <name evidence="2" type="ORF">FHX74_000732</name>
</gene>
<keyword evidence="1" id="KW-1133">Transmembrane helix</keyword>
<keyword evidence="1" id="KW-0472">Membrane</keyword>
<sequence>MSGSGVRVVDWTPVRSAPTPDENGWITVDDRAREYATALDELDRLRADGRLGQGEWELRRHELLAEATAPTAGAAVGRLWLYLLGAVIVVLVVLLILALVL</sequence>
<keyword evidence="3" id="KW-1185">Reference proteome</keyword>
<accession>A0A7W3P4P6</accession>
<keyword evidence="1" id="KW-0812">Transmembrane</keyword>
<evidence type="ECO:0000313" key="2">
    <source>
        <dbReference type="EMBL" id="MBA8793138.1"/>
    </source>
</evidence>
<protein>
    <submittedName>
        <fullName evidence="2">Cytochrome c-type biogenesis protein CcmH/NrfG</fullName>
    </submittedName>
</protein>